<dbReference type="InterPro" id="IPR008936">
    <property type="entry name" value="Rho_GTPase_activation_prot"/>
</dbReference>
<name>A0A7R8UVQ7_HERIL</name>
<dbReference type="Pfam" id="PF00620">
    <property type="entry name" value="RhoGAP"/>
    <property type="match status" value="1"/>
</dbReference>
<keyword evidence="5" id="KW-1185">Reference proteome</keyword>
<sequence>MENRKYATLQLPRRAPAPLRNSASDSCLESEVISVLVREINDISTEVKTCKIRIAELEKAIEDLHQNRRNNVRSKFDILADFLKLGSWRAPRHLRKSRMFFQRRRSSDLIISEELSYKTDLSSVTKDKLYCHVPRIVVACCELIEEKSKNQMVGGLYRVPGDYAQIKRLRRKITFENNYKCLQEVHSIHTLAGLLKIFFRDIDPPLIKSDEIERFPGLDTARWTICLPRARVRSMQKFIATLPDEYRETLRYFLCHLKKMCSDYPKNLSSQSVAISIGPSILHITAEYRGNIQERLKEYGTLNEYLHFMIDYCDEIFSCNFTARALNDSLLNSMFID</sequence>
<organism evidence="4 5">
    <name type="scientific">Hermetia illucens</name>
    <name type="common">Black soldier fly</name>
    <dbReference type="NCBI Taxonomy" id="343691"/>
    <lineage>
        <taxon>Eukaryota</taxon>
        <taxon>Metazoa</taxon>
        <taxon>Ecdysozoa</taxon>
        <taxon>Arthropoda</taxon>
        <taxon>Hexapoda</taxon>
        <taxon>Insecta</taxon>
        <taxon>Pterygota</taxon>
        <taxon>Neoptera</taxon>
        <taxon>Endopterygota</taxon>
        <taxon>Diptera</taxon>
        <taxon>Brachycera</taxon>
        <taxon>Stratiomyomorpha</taxon>
        <taxon>Stratiomyidae</taxon>
        <taxon>Hermetiinae</taxon>
        <taxon>Hermetia</taxon>
    </lineage>
</organism>
<evidence type="ECO:0000256" key="1">
    <source>
        <dbReference type="ARBA" id="ARBA00022468"/>
    </source>
</evidence>
<dbReference type="Proteomes" id="UP000594454">
    <property type="component" value="Chromosome 4"/>
</dbReference>
<feature type="coiled-coil region" evidence="2">
    <location>
        <begin position="40"/>
        <end position="74"/>
    </location>
</feature>
<dbReference type="CDD" id="cd00159">
    <property type="entry name" value="RhoGAP"/>
    <property type="match status" value="1"/>
</dbReference>
<proteinExistence type="predicted"/>
<dbReference type="SMART" id="SM00324">
    <property type="entry name" value="RhoGAP"/>
    <property type="match status" value="1"/>
</dbReference>
<reference evidence="4 5" key="1">
    <citation type="submission" date="2020-11" db="EMBL/GenBank/DDBJ databases">
        <authorList>
            <person name="Wallbank WR R."/>
            <person name="Pardo Diaz C."/>
            <person name="Kozak K."/>
            <person name="Martin S."/>
            <person name="Jiggins C."/>
            <person name="Moest M."/>
            <person name="Warren A I."/>
            <person name="Generalovic N T."/>
            <person name="Byers J.R.P. K."/>
            <person name="Montejo-Kovacevich G."/>
            <person name="Yen C E."/>
        </authorList>
    </citation>
    <scope>NUCLEOTIDE SEQUENCE [LARGE SCALE GENOMIC DNA]</scope>
</reference>
<keyword evidence="1" id="KW-0343">GTPase activation</keyword>
<evidence type="ECO:0000256" key="2">
    <source>
        <dbReference type="SAM" id="Coils"/>
    </source>
</evidence>
<dbReference type="PANTHER" id="PTHR23176:SF129">
    <property type="entry name" value="RHO GTPASE ACTIVATING PROTEIN AT 16F, ISOFORM E-RELATED"/>
    <property type="match status" value="1"/>
</dbReference>
<feature type="domain" description="Rho-GAP" evidence="3">
    <location>
        <begin position="119"/>
        <end position="317"/>
    </location>
</feature>
<dbReference type="Gene3D" id="1.10.555.10">
    <property type="entry name" value="Rho GTPase activation protein"/>
    <property type="match status" value="1"/>
</dbReference>
<gene>
    <name evidence="4" type="ORF">HERILL_LOCUS10126</name>
</gene>
<dbReference type="InterPro" id="IPR050729">
    <property type="entry name" value="Rho-GAP"/>
</dbReference>
<dbReference type="EMBL" id="LR899012">
    <property type="protein sequence ID" value="CAD7087416.1"/>
    <property type="molecule type" value="Genomic_DNA"/>
</dbReference>
<dbReference type="PANTHER" id="PTHR23176">
    <property type="entry name" value="RHO/RAC/CDC GTPASE-ACTIVATING PROTEIN"/>
    <property type="match status" value="1"/>
</dbReference>
<keyword evidence="2" id="KW-0175">Coiled coil</keyword>
<dbReference type="GO" id="GO:0005096">
    <property type="term" value="F:GTPase activator activity"/>
    <property type="evidence" value="ECO:0007669"/>
    <property type="project" value="UniProtKB-KW"/>
</dbReference>
<dbReference type="InParanoid" id="A0A7R8UVQ7"/>
<accession>A0A7R8UVQ7</accession>
<protein>
    <recommendedName>
        <fullName evidence="3">Rho-GAP domain-containing protein</fullName>
    </recommendedName>
</protein>
<evidence type="ECO:0000313" key="5">
    <source>
        <dbReference type="Proteomes" id="UP000594454"/>
    </source>
</evidence>
<dbReference type="OrthoDB" id="79452at2759"/>
<dbReference type="GO" id="GO:0007165">
    <property type="term" value="P:signal transduction"/>
    <property type="evidence" value="ECO:0007669"/>
    <property type="project" value="InterPro"/>
</dbReference>
<dbReference type="AlphaFoldDB" id="A0A7R8UVQ7"/>
<dbReference type="GO" id="GO:0005737">
    <property type="term" value="C:cytoplasm"/>
    <property type="evidence" value="ECO:0007669"/>
    <property type="project" value="TreeGrafter"/>
</dbReference>
<evidence type="ECO:0000313" key="4">
    <source>
        <dbReference type="EMBL" id="CAD7087416.1"/>
    </source>
</evidence>
<dbReference type="InterPro" id="IPR000198">
    <property type="entry name" value="RhoGAP_dom"/>
</dbReference>
<dbReference type="SUPFAM" id="SSF48350">
    <property type="entry name" value="GTPase activation domain, GAP"/>
    <property type="match status" value="1"/>
</dbReference>
<evidence type="ECO:0000259" key="3">
    <source>
        <dbReference type="PROSITE" id="PS50238"/>
    </source>
</evidence>
<dbReference type="PROSITE" id="PS50238">
    <property type="entry name" value="RHOGAP"/>
    <property type="match status" value="1"/>
</dbReference>